<dbReference type="InterPro" id="IPR028160">
    <property type="entry name" value="Slx9-like"/>
</dbReference>
<evidence type="ECO:0000313" key="5">
    <source>
        <dbReference type="EMBL" id="CAE0670243.1"/>
    </source>
</evidence>
<reference evidence="5" key="1">
    <citation type="submission" date="2021-01" db="EMBL/GenBank/DDBJ databases">
        <authorList>
            <person name="Corre E."/>
            <person name="Pelletier E."/>
            <person name="Niang G."/>
            <person name="Scheremetjew M."/>
            <person name="Finn R."/>
            <person name="Kale V."/>
            <person name="Holt S."/>
            <person name="Cochrane G."/>
            <person name="Meng A."/>
            <person name="Brown T."/>
            <person name="Cohen L."/>
        </authorList>
    </citation>
    <scope>NUCLEOTIDE SEQUENCE</scope>
    <source>
        <strain evidence="5">CCCM811</strain>
    </source>
</reference>
<organism evidence="5">
    <name type="scientific">Lotharella globosa</name>
    <dbReference type="NCBI Taxonomy" id="91324"/>
    <lineage>
        <taxon>Eukaryota</taxon>
        <taxon>Sar</taxon>
        <taxon>Rhizaria</taxon>
        <taxon>Cercozoa</taxon>
        <taxon>Chlorarachniophyceae</taxon>
        <taxon>Lotharella</taxon>
    </lineage>
</organism>
<sequence length="171" mass="19276">MGKSRRARKKLLQQTLNGSMSSYAAALLDTKDDTKKQGKGSNSKNKTKAIGLTKKQKRHEKQRDFLKSLKILKEQKDKERDKSKLNSMGDLESSLKSVSSTQGGIKPAKRMTNRQRKRLVAEEVKNFCAVMEHPAFQSNPLDTINEHLTNSIAVQKELEEGIKLEDSGMDM</sequence>
<evidence type="ECO:0008006" key="6">
    <source>
        <dbReference type="Google" id="ProtNLM"/>
    </source>
</evidence>
<proteinExistence type="inferred from homology"/>
<accession>A0A7S3Z3A9</accession>
<feature type="compositionally biased region" description="Basic and acidic residues" evidence="4">
    <location>
        <begin position="61"/>
        <end position="84"/>
    </location>
</feature>
<name>A0A7S3Z3A9_9EUKA</name>
<dbReference type="PANTHER" id="PTHR31109:SF2">
    <property type="entry name" value="RIBOSOME BIOGENESIS PROTEIN SLX9 HOMOLOG"/>
    <property type="match status" value="1"/>
</dbReference>
<dbReference type="GO" id="GO:0005730">
    <property type="term" value="C:nucleolus"/>
    <property type="evidence" value="ECO:0007669"/>
    <property type="project" value="UniProtKB-SubCell"/>
</dbReference>
<dbReference type="GO" id="GO:0030688">
    <property type="term" value="C:preribosome, small subunit precursor"/>
    <property type="evidence" value="ECO:0007669"/>
    <property type="project" value="InterPro"/>
</dbReference>
<evidence type="ECO:0000256" key="1">
    <source>
        <dbReference type="ARBA" id="ARBA00004604"/>
    </source>
</evidence>
<evidence type="ECO:0000256" key="3">
    <source>
        <dbReference type="ARBA" id="ARBA00023242"/>
    </source>
</evidence>
<dbReference type="PANTHER" id="PTHR31109">
    <property type="entry name" value="PROTEIN FAM207A"/>
    <property type="match status" value="1"/>
</dbReference>
<feature type="compositionally biased region" description="Polar residues" evidence="4">
    <location>
        <begin position="94"/>
        <end position="103"/>
    </location>
</feature>
<dbReference type="GO" id="GO:0000462">
    <property type="term" value="P:maturation of SSU-rRNA from tricistronic rRNA transcript (SSU-rRNA, 5.8S rRNA, LSU-rRNA)"/>
    <property type="evidence" value="ECO:0007669"/>
    <property type="project" value="InterPro"/>
</dbReference>
<comment type="subcellular location">
    <subcellularLocation>
        <location evidence="1">Nucleus</location>
        <location evidence="1">Nucleolus</location>
    </subcellularLocation>
</comment>
<dbReference type="Pfam" id="PF15341">
    <property type="entry name" value="SLX9"/>
    <property type="match status" value="1"/>
</dbReference>
<feature type="region of interest" description="Disordered" evidence="4">
    <location>
        <begin position="29"/>
        <end position="114"/>
    </location>
</feature>
<keyword evidence="3" id="KW-0539">Nucleus</keyword>
<dbReference type="GO" id="GO:0030686">
    <property type="term" value="C:90S preribosome"/>
    <property type="evidence" value="ECO:0007669"/>
    <property type="project" value="InterPro"/>
</dbReference>
<comment type="similarity">
    <text evidence="2">Belongs to the SLX9 family.</text>
</comment>
<dbReference type="EMBL" id="HBIV01030652">
    <property type="protein sequence ID" value="CAE0670243.1"/>
    <property type="molecule type" value="Transcribed_RNA"/>
</dbReference>
<protein>
    <recommendedName>
        <fullName evidence="6">Ribosome biogenesis protein SLX9</fullName>
    </recommendedName>
</protein>
<gene>
    <name evidence="5" type="ORF">LGLO00237_LOCUS21880</name>
</gene>
<dbReference type="AlphaFoldDB" id="A0A7S3Z3A9"/>
<evidence type="ECO:0000256" key="4">
    <source>
        <dbReference type="SAM" id="MobiDB-lite"/>
    </source>
</evidence>
<evidence type="ECO:0000256" key="2">
    <source>
        <dbReference type="ARBA" id="ARBA00011022"/>
    </source>
</evidence>